<comment type="similarity">
    <text evidence="4">Belongs to the secreted LysM effector family.</text>
</comment>
<dbReference type="InterPro" id="IPR052210">
    <property type="entry name" value="LysM1-like"/>
</dbReference>
<dbReference type="GO" id="GO:0008061">
    <property type="term" value="F:chitin binding"/>
    <property type="evidence" value="ECO:0007669"/>
    <property type="project" value="UniProtKB-KW"/>
</dbReference>
<keyword evidence="9" id="KW-1185">Reference proteome</keyword>
<dbReference type="CDD" id="cd00118">
    <property type="entry name" value="LysM"/>
    <property type="match status" value="2"/>
</dbReference>
<evidence type="ECO:0000313" key="9">
    <source>
        <dbReference type="Proteomes" id="UP000267145"/>
    </source>
</evidence>
<feature type="domain" description="LysM" evidence="7">
    <location>
        <begin position="327"/>
        <end position="373"/>
    </location>
</feature>
<feature type="domain" description="LysM" evidence="7">
    <location>
        <begin position="238"/>
        <end position="284"/>
    </location>
</feature>
<evidence type="ECO:0000256" key="5">
    <source>
        <dbReference type="SAM" id="MobiDB-lite"/>
    </source>
</evidence>
<keyword evidence="2 6" id="KW-0732">Signal</keyword>
<dbReference type="STRING" id="1051616.A0A3M9Y075"/>
<proteinExistence type="inferred from homology"/>
<dbReference type="RefSeq" id="XP_028491819.1">
    <property type="nucleotide sequence ID" value="XM_028635793.1"/>
</dbReference>
<dbReference type="AlphaFoldDB" id="A0A3M9Y075"/>
<feature type="region of interest" description="Disordered" evidence="5">
    <location>
        <begin position="208"/>
        <end position="228"/>
    </location>
</feature>
<dbReference type="PANTHER" id="PTHR34997">
    <property type="entry name" value="AM15"/>
    <property type="match status" value="1"/>
</dbReference>
<evidence type="ECO:0000256" key="4">
    <source>
        <dbReference type="ARBA" id="ARBA00044955"/>
    </source>
</evidence>
<dbReference type="InterPro" id="IPR036779">
    <property type="entry name" value="LysM_dom_sf"/>
</dbReference>
<feature type="domain" description="LysM" evidence="7">
    <location>
        <begin position="149"/>
        <end position="195"/>
    </location>
</feature>
<dbReference type="PANTHER" id="PTHR34997:SF2">
    <property type="entry name" value="LYSM DOMAIN-CONTAINING PROTEIN-RELATED"/>
    <property type="match status" value="1"/>
</dbReference>
<evidence type="ECO:0000256" key="3">
    <source>
        <dbReference type="ARBA" id="ARBA00023026"/>
    </source>
</evidence>
<keyword evidence="1" id="KW-0147">Chitin-binding</keyword>
<sequence>MPSFTISSTMLAGLLLILVPASSAAPRPQAHEDVPMRLLQDAKPAFPYDPNTITKCSWWWDNEGQIPCANMPAEWGISMQDFLRWNPSITSSCGNFLNGRSYCVEASGEEPPVPGTPTTTTAPATTTKPSNGITTPQPIQDGMVGNCNKFHYISEGDRCQDILSYQKITLADFFKWNPAVKSDCSGLWSKTNACVGVIGHVPAVTTTTTTKPATPTTPSNGITTPQPIQDGMVRNCNKFHYISEGDKCQNILSYQRITLADFFKWNPAVKSDCSGLWSKTHACVGVIGGQAPPPTPTTTKPTTTKPPGNGVTTPTPTQPGMVSNCNKFHFVSPGNTCQQIVSYQKITMANFVKWNSGAGSGCNNLWGNTHACVGVF</sequence>
<feature type="domain" description="LysM" evidence="7">
    <location>
        <begin position="57"/>
        <end position="104"/>
    </location>
</feature>
<feature type="signal peptide" evidence="6">
    <location>
        <begin position="1"/>
        <end position="24"/>
    </location>
</feature>
<dbReference type="Gene3D" id="3.10.350.10">
    <property type="entry name" value="LysM domain"/>
    <property type="match status" value="4"/>
</dbReference>
<feature type="compositionally biased region" description="Low complexity" evidence="5">
    <location>
        <begin position="208"/>
        <end position="218"/>
    </location>
</feature>
<dbReference type="PROSITE" id="PS51782">
    <property type="entry name" value="LYSM"/>
    <property type="match status" value="4"/>
</dbReference>
<dbReference type="GeneID" id="39605256"/>
<dbReference type="InterPro" id="IPR018392">
    <property type="entry name" value="LysM"/>
</dbReference>
<dbReference type="SUPFAM" id="SSF54106">
    <property type="entry name" value="LysM domain"/>
    <property type="match status" value="2"/>
</dbReference>
<comment type="caution">
    <text evidence="8">The sequence shown here is derived from an EMBL/GenBank/DDBJ whole genome shotgun (WGS) entry which is preliminary data.</text>
</comment>
<name>A0A3M9Y075_9PEZI</name>
<protein>
    <recommendedName>
        <fullName evidence="7">LysM domain-containing protein</fullName>
    </recommendedName>
</protein>
<evidence type="ECO:0000256" key="1">
    <source>
        <dbReference type="ARBA" id="ARBA00022669"/>
    </source>
</evidence>
<feature type="compositionally biased region" description="Low complexity" evidence="5">
    <location>
        <begin position="116"/>
        <end position="129"/>
    </location>
</feature>
<keyword evidence="3" id="KW-0843">Virulence</keyword>
<evidence type="ECO:0000259" key="7">
    <source>
        <dbReference type="PROSITE" id="PS51782"/>
    </source>
</evidence>
<feature type="chain" id="PRO_5017974325" description="LysM domain-containing protein" evidence="6">
    <location>
        <begin position="25"/>
        <end position="376"/>
    </location>
</feature>
<feature type="region of interest" description="Disordered" evidence="5">
    <location>
        <begin position="108"/>
        <end position="139"/>
    </location>
</feature>
<organism evidence="8 9">
    <name type="scientific">Verticillium nonalfalfae</name>
    <dbReference type="NCBI Taxonomy" id="1051616"/>
    <lineage>
        <taxon>Eukaryota</taxon>
        <taxon>Fungi</taxon>
        <taxon>Dikarya</taxon>
        <taxon>Ascomycota</taxon>
        <taxon>Pezizomycotina</taxon>
        <taxon>Sordariomycetes</taxon>
        <taxon>Hypocreomycetidae</taxon>
        <taxon>Glomerellales</taxon>
        <taxon>Plectosphaerellaceae</taxon>
        <taxon>Verticillium</taxon>
    </lineage>
</organism>
<reference evidence="8 9" key="1">
    <citation type="submission" date="2018-10" db="EMBL/GenBank/DDBJ databases">
        <title>Genome sequence of Verticillium nonalfalfae VnAa140.</title>
        <authorList>
            <person name="Stajich J.E."/>
            <person name="Kasson M.T."/>
        </authorList>
    </citation>
    <scope>NUCLEOTIDE SEQUENCE [LARGE SCALE GENOMIC DNA]</scope>
    <source>
        <strain evidence="8 9">VnAa140</strain>
    </source>
</reference>
<evidence type="ECO:0000256" key="2">
    <source>
        <dbReference type="ARBA" id="ARBA00022729"/>
    </source>
</evidence>
<feature type="region of interest" description="Disordered" evidence="5">
    <location>
        <begin position="288"/>
        <end position="318"/>
    </location>
</feature>
<dbReference type="Proteomes" id="UP000267145">
    <property type="component" value="Unassembled WGS sequence"/>
</dbReference>
<evidence type="ECO:0000256" key="6">
    <source>
        <dbReference type="SAM" id="SignalP"/>
    </source>
</evidence>
<dbReference type="EMBL" id="RBVV01000131">
    <property type="protein sequence ID" value="RNJ53661.1"/>
    <property type="molecule type" value="Genomic_DNA"/>
</dbReference>
<evidence type="ECO:0000313" key="8">
    <source>
        <dbReference type="EMBL" id="RNJ53661.1"/>
    </source>
</evidence>
<feature type="compositionally biased region" description="Low complexity" evidence="5">
    <location>
        <begin position="297"/>
        <end position="318"/>
    </location>
</feature>
<gene>
    <name evidence="8" type="ORF">D7B24_001567</name>
</gene>
<accession>A0A3M9Y075</accession>